<sequence>MAQTFIGNLILRLQENVSAGAKKAAGALKGVDQAAAGLGRNAGSAARLGKALDGLATSAAKANAPWGANLQAQLQRLGASASEIEKVRQSWDQLQARLAAGGIGGKMRTNEIAAWRLAVAGNLTAVRAEADRTRQSLVGLGDQVRQLARTGSLLAGGLGTAVLGRAGIQASATYEDLKIALEQKNWGADVEKAIIAEANRVAVRFGQSRATALETLMDAAVSSDKPMDALAKSDTYGRALVLENLYSGPGRAAEGVRNLDKARDGLGIESPEAVRAFFDGYYRAKSILGPDLNTDQYRQAIQYARTAGKAVTPEFLATTLPSMIAESKGGDAGTRLRAAFDQMVVGRASKAARERQIEMGIRGADGELVDEANFRNPIAWINDVVAKRLEAEGRLKRDADGRVSGDSKVALAKELGLLTNNRLSSDFLYNMIDQAGQLERQRRQMLNSKGGLEGADKVLAESPTMSWRAMEASLQNVASTVGETVMPVIVPGLNSISGGLNSLATSLQAMDAGTVAKLGAAGLGLYGLMKILGPIALAKRISDVAGATGLPGEAGKGAAGPSRMTRIMEAIRSGASRVPAGIGGFLKNGLVGGAVYGAGSWGIDKLLGVDPSKLPDTSTGAILKRLGKDAASILPWHGTNSGTAPAGTYNGWTVQEHLRQNNERLKAGSVDTSGLDDAAAKATATGEQIKAGLGVTAAPQVDTSALERANALLREGIALLGQFGAASSAAGARVGSQIGRELRAAQSDFGVSP</sequence>
<name>A0ABW0P7M7_9HYPH</name>
<gene>
    <name evidence="1" type="ORF">ACFPN9_24210</name>
</gene>
<accession>A0ABW0P7M7</accession>
<evidence type="ECO:0008006" key="3">
    <source>
        <dbReference type="Google" id="ProtNLM"/>
    </source>
</evidence>
<dbReference type="RefSeq" id="WP_377817775.1">
    <property type="nucleotide sequence ID" value="NZ_JBHSLU010000083.1"/>
</dbReference>
<proteinExistence type="predicted"/>
<protein>
    <recommendedName>
        <fullName evidence="3">Phage tail tape measure protein domain-containing protein</fullName>
    </recommendedName>
</protein>
<comment type="caution">
    <text evidence="1">The sequence shown here is derived from an EMBL/GenBank/DDBJ whole genome shotgun (WGS) entry which is preliminary data.</text>
</comment>
<reference evidence="2" key="1">
    <citation type="journal article" date="2019" name="Int. J. Syst. Evol. Microbiol.">
        <title>The Global Catalogue of Microorganisms (GCM) 10K type strain sequencing project: providing services to taxonomists for standard genome sequencing and annotation.</title>
        <authorList>
            <consortium name="The Broad Institute Genomics Platform"/>
            <consortium name="The Broad Institute Genome Sequencing Center for Infectious Disease"/>
            <person name="Wu L."/>
            <person name="Ma J."/>
        </authorList>
    </citation>
    <scope>NUCLEOTIDE SEQUENCE [LARGE SCALE GENOMIC DNA]</scope>
    <source>
        <strain evidence="2">CCUG 43117</strain>
    </source>
</reference>
<keyword evidence="2" id="KW-1185">Reference proteome</keyword>
<organism evidence="1 2">
    <name type="scientific">Bosea massiliensis</name>
    <dbReference type="NCBI Taxonomy" id="151419"/>
    <lineage>
        <taxon>Bacteria</taxon>
        <taxon>Pseudomonadati</taxon>
        <taxon>Pseudomonadota</taxon>
        <taxon>Alphaproteobacteria</taxon>
        <taxon>Hyphomicrobiales</taxon>
        <taxon>Boseaceae</taxon>
        <taxon>Bosea</taxon>
    </lineage>
</organism>
<evidence type="ECO:0000313" key="1">
    <source>
        <dbReference type="EMBL" id="MFC5508353.1"/>
    </source>
</evidence>
<dbReference type="EMBL" id="JBHSLU010000083">
    <property type="protein sequence ID" value="MFC5508353.1"/>
    <property type="molecule type" value="Genomic_DNA"/>
</dbReference>
<dbReference type="Proteomes" id="UP001596060">
    <property type="component" value="Unassembled WGS sequence"/>
</dbReference>
<evidence type="ECO:0000313" key="2">
    <source>
        <dbReference type="Proteomes" id="UP001596060"/>
    </source>
</evidence>